<organism evidence="3 4">
    <name type="scientific">Falsibacillus pallidus</name>
    <dbReference type="NCBI Taxonomy" id="493781"/>
    <lineage>
        <taxon>Bacteria</taxon>
        <taxon>Bacillati</taxon>
        <taxon>Bacillota</taxon>
        <taxon>Bacilli</taxon>
        <taxon>Bacillales</taxon>
        <taxon>Bacillaceae</taxon>
        <taxon>Falsibacillus</taxon>
    </lineage>
</organism>
<sequence length="246" mass="27555">MFEGKVVIVTGGAKGIGKQTAEAFAQKKCKVVIVDYDKESGDQTAASFRKNGWDVQFLHCDVSRLDSVKDMMKKINEKYGKIDILINNAGISKFQNIWEVTEQDWTSILHNNLSSVFYCAREAARYMKENGGAIVNITSTRAFQSEANTEGYSATKGGIYSLTHSLAITLSEYKIRVNCISPGWIETEEYDQLREIDHLQHPSKRVGKPSEIAKACIYFADPENDFVTGSNLVVDGGMTRKMIYEH</sequence>
<evidence type="ECO:0000256" key="2">
    <source>
        <dbReference type="ARBA" id="ARBA00023002"/>
    </source>
</evidence>
<proteinExistence type="inferred from homology"/>
<dbReference type="GO" id="GO:0016491">
    <property type="term" value="F:oxidoreductase activity"/>
    <property type="evidence" value="ECO:0007669"/>
    <property type="project" value="UniProtKB-KW"/>
</dbReference>
<dbReference type="FunFam" id="3.40.50.720:FF:000084">
    <property type="entry name" value="Short-chain dehydrogenase reductase"/>
    <property type="match status" value="1"/>
</dbReference>
<keyword evidence="4" id="KW-1185">Reference proteome</keyword>
<dbReference type="PROSITE" id="PS00061">
    <property type="entry name" value="ADH_SHORT"/>
    <property type="match status" value="1"/>
</dbReference>
<evidence type="ECO:0008006" key="5">
    <source>
        <dbReference type="Google" id="ProtNLM"/>
    </source>
</evidence>
<dbReference type="EMBL" id="QQAY01000001">
    <property type="protein sequence ID" value="RDI47663.1"/>
    <property type="molecule type" value="Genomic_DNA"/>
</dbReference>
<dbReference type="InterPro" id="IPR002347">
    <property type="entry name" value="SDR_fam"/>
</dbReference>
<comment type="caution">
    <text evidence="3">The sequence shown here is derived from an EMBL/GenBank/DDBJ whole genome shotgun (WGS) entry which is preliminary data.</text>
</comment>
<dbReference type="Gene3D" id="3.40.50.720">
    <property type="entry name" value="NAD(P)-binding Rossmann-like Domain"/>
    <property type="match status" value="1"/>
</dbReference>
<evidence type="ECO:0000313" key="3">
    <source>
        <dbReference type="EMBL" id="RDI47663.1"/>
    </source>
</evidence>
<evidence type="ECO:0000313" key="4">
    <source>
        <dbReference type="Proteomes" id="UP000255326"/>
    </source>
</evidence>
<dbReference type="Pfam" id="PF13561">
    <property type="entry name" value="adh_short_C2"/>
    <property type="match status" value="1"/>
</dbReference>
<dbReference type="RefSeq" id="WP_211318506.1">
    <property type="nucleotide sequence ID" value="NZ_QQAY01000001.1"/>
</dbReference>
<dbReference type="SUPFAM" id="SSF51735">
    <property type="entry name" value="NAD(P)-binding Rossmann-fold domains"/>
    <property type="match status" value="1"/>
</dbReference>
<accession>A0A370H0T7</accession>
<reference evidence="3 4" key="1">
    <citation type="submission" date="2018-07" db="EMBL/GenBank/DDBJ databases">
        <title>Genomic Encyclopedia of Type Strains, Phase IV (KMG-IV): sequencing the most valuable type-strain genomes for metagenomic binning, comparative biology and taxonomic classification.</title>
        <authorList>
            <person name="Goeker M."/>
        </authorList>
    </citation>
    <scope>NUCLEOTIDE SEQUENCE [LARGE SCALE GENOMIC DNA]</scope>
    <source>
        <strain evidence="3 4">DSM 25281</strain>
    </source>
</reference>
<dbReference type="PANTHER" id="PTHR42879:SF2">
    <property type="entry name" value="3-OXOACYL-[ACYL-CARRIER-PROTEIN] REDUCTASE FABG"/>
    <property type="match status" value="1"/>
</dbReference>
<dbReference type="NCBIfam" id="NF005559">
    <property type="entry name" value="PRK07231.1"/>
    <property type="match status" value="1"/>
</dbReference>
<dbReference type="PRINTS" id="PR00080">
    <property type="entry name" value="SDRFAMILY"/>
</dbReference>
<dbReference type="PANTHER" id="PTHR42879">
    <property type="entry name" value="3-OXOACYL-(ACYL-CARRIER-PROTEIN) REDUCTASE"/>
    <property type="match status" value="1"/>
</dbReference>
<dbReference type="InterPro" id="IPR036291">
    <property type="entry name" value="NAD(P)-bd_dom_sf"/>
</dbReference>
<dbReference type="GO" id="GO:0008206">
    <property type="term" value="P:bile acid metabolic process"/>
    <property type="evidence" value="ECO:0007669"/>
    <property type="project" value="UniProtKB-ARBA"/>
</dbReference>
<gene>
    <name evidence="3" type="ORF">DFR59_101322</name>
</gene>
<dbReference type="InterPro" id="IPR050259">
    <property type="entry name" value="SDR"/>
</dbReference>
<evidence type="ECO:0000256" key="1">
    <source>
        <dbReference type="ARBA" id="ARBA00006484"/>
    </source>
</evidence>
<dbReference type="Proteomes" id="UP000255326">
    <property type="component" value="Unassembled WGS sequence"/>
</dbReference>
<dbReference type="InterPro" id="IPR020904">
    <property type="entry name" value="Sc_DH/Rdtase_CS"/>
</dbReference>
<dbReference type="PRINTS" id="PR00081">
    <property type="entry name" value="GDHRDH"/>
</dbReference>
<comment type="similarity">
    <text evidence="1">Belongs to the short-chain dehydrogenases/reductases (SDR) family.</text>
</comment>
<dbReference type="AlphaFoldDB" id="A0A370H0T7"/>
<keyword evidence="2" id="KW-0560">Oxidoreductase</keyword>
<name>A0A370H0T7_9BACI</name>
<protein>
    <recommendedName>
        <fullName evidence="5">NAD(P)-dependent dehydrogenase (Short-subunit alcohol dehydrogenase family)</fullName>
    </recommendedName>
</protein>